<keyword evidence="2" id="KW-1003">Cell membrane</keyword>
<keyword evidence="5 6" id="KW-0472">Membrane</keyword>
<evidence type="ECO:0000313" key="10">
    <source>
        <dbReference type="Proteomes" id="UP001155483"/>
    </source>
</evidence>
<organism evidence="9 10">
    <name type="scientific">Paraflavisolibacter caeni</name>
    <dbReference type="NCBI Taxonomy" id="2982496"/>
    <lineage>
        <taxon>Bacteria</taxon>
        <taxon>Pseudomonadati</taxon>
        <taxon>Bacteroidota</taxon>
        <taxon>Chitinophagia</taxon>
        <taxon>Chitinophagales</taxon>
        <taxon>Chitinophagaceae</taxon>
        <taxon>Paraflavisolibacter</taxon>
    </lineage>
</organism>
<evidence type="ECO:0000259" key="7">
    <source>
        <dbReference type="Pfam" id="PF02687"/>
    </source>
</evidence>
<feature type="transmembrane region" description="Helical" evidence="6">
    <location>
        <begin position="755"/>
        <end position="775"/>
    </location>
</feature>
<feature type="transmembrane region" description="Helical" evidence="6">
    <location>
        <begin position="669"/>
        <end position="693"/>
    </location>
</feature>
<feature type="transmembrane region" description="Helical" evidence="6">
    <location>
        <begin position="375"/>
        <end position="398"/>
    </location>
</feature>
<dbReference type="PANTHER" id="PTHR30572">
    <property type="entry name" value="MEMBRANE COMPONENT OF TRANSPORTER-RELATED"/>
    <property type="match status" value="1"/>
</dbReference>
<feature type="transmembrane region" description="Helical" evidence="6">
    <location>
        <begin position="721"/>
        <end position="740"/>
    </location>
</feature>
<feature type="domain" description="MacB-like periplasmic core" evidence="8">
    <location>
        <begin position="430"/>
        <end position="595"/>
    </location>
</feature>
<dbReference type="InterPro" id="IPR025857">
    <property type="entry name" value="MacB_PCD"/>
</dbReference>
<keyword evidence="3 6" id="KW-0812">Transmembrane</keyword>
<feature type="domain" description="MacB-like periplasmic core" evidence="8">
    <location>
        <begin position="20"/>
        <end position="231"/>
    </location>
</feature>
<dbReference type="InterPro" id="IPR003838">
    <property type="entry name" value="ABC3_permease_C"/>
</dbReference>
<evidence type="ECO:0000256" key="2">
    <source>
        <dbReference type="ARBA" id="ARBA00022475"/>
    </source>
</evidence>
<keyword evidence="4 6" id="KW-1133">Transmembrane helix</keyword>
<dbReference type="EMBL" id="JAOTIF010000005">
    <property type="protein sequence ID" value="MCU7549363.1"/>
    <property type="molecule type" value="Genomic_DNA"/>
</dbReference>
<feature type="transmembrane region" description="Helical" evidence="6">
    <location>
        <begin position="21"/>
        <end position="41"/>
    </location>
</feature>
<dbReference type="PANTHER" id="PTHR30572:SF18">
    <property type="entry name" value="ABC-TYPE MACROLIDE FAMILY EXPORT SYSTEM PERMEASE COMPONENT 2"/>
    <property type="match status" value="1"/>
</dbReference>
<feature type="transmembrane region" description="Helical" evidence="6">
    <location>
        <begin position="419"/>
        <end position="443"/>
    </location>
</feature>
<dbReference type="PROSITE" id="PS51257">
    <property type="entry name" value="PROKAR_LIPOPROTEIN"/>
    <property type="match status" value="1"/>
</dbReference>
<accession>A0A9X2XX69</accession>
<comment type="caution">
    <text evidence="9">The sequence shown here is derived from an EMBL/GenBank/DDBJ whole genome shotgun (WGS) entry which is preliminary data.</text>
</comment>
<feature type="domain" description="ABC3 transporter permease C-terminal" evidence="7">
    <location>
        <begin position="287"/>
        <end position="400"/>
    </location>
</feature>
<name>A0A9X2XX69_9BACT</name>
<dbReference type="InterPro" id="IPR050250">
    <property type="entry name" value="Macrolide_Exporter_MacB"/>
</dbReference>
<sequence length="792" mass="87860">MFRNYLKTALRNLIRNKLFTTVNVFGLATGMACSLLIFLWVQDELSFDRFNAKADKIYRITAKLADVEAAVVPPPLAAAIKAEIPGVENATRLSALHKIITVGTKKFDEKRIYYADSNFLKIFSYPLLKGNLTSVLTSPDAVVLTEATAIKYFGSAESAVGKIIYIDDDIKGRNLMVTGVLKNIPHNSHLQFDLLLPMEQYDRINNPEGSWNNFDAFVYFQLADNFSATATSIKKIEEQINELPAKNNKEVQANLSIQPLTDIHLHSHYMLDVEGQGNNEHVTIFSLIAIFILLIACINFINLSTALSAQRAKEVGLRKTIGALRSQLILQFLGESLLLSLISLIVATGLVLLLLPLFNDLSSKSLSINLLDGKIVGSFLGTAIVVGIISGSYPALFLSSFHPINVLKGLKIFEGKKSFLRSGLVILQFSISVILMISTIVVYRQLQFIKNRDIGFTKENLLYLKMPEVGDLHNNKEALKAILDQQPGISDYTITDELPTYLTSGSLLSWPTKATSDQVIAYRLRTDENFIKTFRMQLVAGRFFSKDLKTDDSTYVVNEATVRAMGLQPSTAIGKKLSISLEDKQGTIIGVVKDFNFKPVQQPVEPLVIKNNFAGGHVVLRTTPKNMHTIVAAIKNVFGKIYGDYPFFYGFVDEDLSKLYRAEQRMGKLFNAFSLLSIIISCLGLFGLAAFATQKRTKEIGVRKVLGASEAGIVALLSKDFIRLVALALIIAFPIAGWLMNKWLQGFTYRVSLTWWMYALAGLIALFVALITVSYQSIKAAIANPVKSLRTE</sequence>
<evidence type="ECO:0000256" key="3">
    <source>
        <dbReference type="ARBA" id="ARBA00022692"/>
    </source>
</evidence>
<reference evidence="9" key="2">
    <citation type="submission" date="2023-04" db="EMBL/GenBank/DDBJ databases">
        <title>Paracnuella aquatica gen. nov., sp. nov., a member of the family Chitinophagaceae isolated from a hot spring.</title>
        <authorList>
            <person name="Wang C."/>
        </authorList>
    </citation>
    <scope>NUCLEOTIDE SEQUENCE</scope>
    <source>
        <strain evidence="9">LB-8</strain>
    </source>
</reference>
<feature type="domain" description="ABC3 transporter permease C-terminal" evidence="7">
    <location>
        <begin position="672"/>
        <end position="785"/>
    </location>
</feature>
<dbReference type="AlphaFoldDB" id="A0A9X2XX69"/>
<feature type="transmembrane region" description="Helical" evidence="6">
    <location>
        <begin position="284"/>
        <end position="307"/>
    </location>
</feature>
<keyword evidence="10" id="KW-1185">Reference proteome</keyword>
<dbReference type="Proteomes" id="UP001155483">
    <property type="component" value="Unassembled WGS sequence"/>
</dbReference>
<evidence type="ECO:0000256" key="4">
    <source>
        <dbReference type="ARBA" id="ARBA00022989"/>
    </source>
</evidence>
<dbReference type="GO" id="GO:0022857">
    <property type="term" value="F:transmembrane transporter activity"/>
    <property type="evidence" value="ECO:0007669"/>
    <property type="project" value="TreeGrafter"/>
</dbReference>
<dbReference type="RefSeq" id="WP_279296804.1">
    <property type="nucleotide sequence ID" value="NZ_JAOTIF010000005.1"/>
</dbReference>
<evidence type="ECO:0000256" key="6">
    <source>
        <dbReference type="SAM" id="Phobius"/>
    </source>
</evidence>
<feature type="transmembrane region" description="Helical" evidence="6">
    <location>
        <begin position="328"/>
        <end position="355"/>
    </location>
</feature>
<comment type="subcellular location">
    <subcellularLocation>
        <location evidence="1">Cell membrane</location>
        <topology evidence="1">Multi-pass membrane protein</topology>
    </subcellularLocation>
</comment>
<reference evidence="9" key="1">
    <citation type="submission" date="2022-09" db="EMBL/GenBank/DDBJ databases">
        <authorList>
            <person name="Yuan C."/>
            <person name="Ke Z."/>
        </authorList>
    </citation>
    <scope>NUCLEOTIDE SEQUENCE</scope>
    <source>
        <strain evidence="9">LB-8</strain>
    </source>
</reference>
<evidence type="ECO:0000313" key="9">
    <source>
        <dbReference type="EMBL" id="MCU7549363.1"/>
    </source>
</evidence>
<evidence type="ECO:0000256" key="5">
    <source>
        <dbReference type="ARBA" id="ARBA00023136"/>
    </source>
</evidence>
<dbReference type="Pfam" id="PF02687">
    <property type="entry name" value="FtsX"/>
    <property type="match status" value="2"/>
</dbReference>
<evidence type="ECO:0000256" key="1">
    <source>
        <dbReference type="ARBA" id="ARBA00004651"/>
    </source>
</evidence>
<dbReference type="GO" id="GO:0005886">
    <property type="term" value="C:plasma membrane"/>
    <property type="evidence" value="ECO:0007669"/>
    <property type="project" value="UniProtKB-SubCell"/>
</dbReference>
<dbReference type="Pfam" id="PF12704">
    <property type="entry name" value="MacB_PCD"/>
    <property type="match status" value="2"/>
</dbReference>
<protein>
    <submittedName>
        <fullName evidence="9">ABC transporter permease</fullName>
    </submittedName>
</protein>
<gene>
    <name evidence="9" type="ORF">OCK74_09575</name>
</gene>
<proteinExistence type="predicted"/>
<evidence type="ECO:0000259" key="8">
    <source>
        <dbReference type="Pfam" id="PF12704"/>
    </source>
</evidence>